<proteinExistence type="predicted"/>
<dbReference type="OrthoDB" id="887125at2"/>
<dbReference type="RefSeq" id="WP_100335137.1">
    <property type="nucleotide sequence ID" value="NZ_PGFA01000001.1"/>
</dbReference>
<comment type="caution">
    <text evidence="1">The sequence shown here is derived from an EMBL/GenBank/DDBJ whole genome shotgun (WGS) entry which is preliminary data.</text>
</comment>
<reference evidence="1 2" key="1">
    <citation type="submission" date="2017-11" db="EMBL/GenBank/DDBJ databases">
        <title>Genomic Encyclopedia of Archaeal and Bacterial Type Strains, Phase II (KMG-II): From Individual Species to Whole Genera.</title>
        <authorList>
            <person name="Goeker M."/>
        </authorList>
    </citation>
    <scope>NUCLEOTIDE SEQUENCE [LARGE SCALE GENOMIC DNA]</scope>
    <source>
        <strain evidence="1 2">DSM 11115</strain>
    </source>
</reference>
<evidence type="ECO:0000313" key="1">
    <source>
        <dbReference type="EMBL" id="PJJ59414.1"/>
    </source>
</evidence>
<dbReference type="Proteomes" id="UP000228535">
    <property type="component" value="Unassembled WGS sequence"/>
</dbReference>
<dbReference type="EMBL" id="PGFA01000001">
    <property type="protein sequence ID" value="PJJ59414.1"/>
    <property type="molecule type" value="Genomic_DNA"/>
</dbReference>
<gene>
    <name evidence="1" type="ORF">CLV45_0831</name>
</gene>
<protein>
    <submittedName>
        <fullName evidence="1">Uncharacterized protein</fullName>
    </submittedName>
</protein>
<organism evidence="1 2">
    <name type="scientific">Hymenobacter chitinivorans DSM 11115</name>
    <dbReference type="NCBI Taxonomy" id="1121954"/>
    <lineage>
        <taxon>Bacteria</taxon>
        <taxon>Pseudomonadati</taxon>
        <taxon>Bacteroidota</taxon>
        <taxon>Cytophagia</taxon>
        <taxon>Cytophagales</taxon>
        <taxon>Hymenobacteraceae</taxon>
        <taxon>Hymenobacter</taxon>
    </lineage>
</organism>
<dbReference type="AlphaFoldDB" id="A0A2M9BN91"/>
<sequence length="87" mass="9833">MRLNTDAPAGPRKPCLRDLATLVQNHLPPAIVQLTPLKQLKRRLREIDATHPQYQEETPLVLAYEERRRAQLGGQLQVATSQRASQA</sequence>
<evidence type="ECO:0000313" key="2">
    <source>
        <dbReference type="Proteomes" id="UP000228535"/>
    </source>
</evidence>
<name>A0A2M9BN91_9BACT</name>
<accession>A0A2M9BN91</accession>
<keyword evidence="2" id="KW-1185">Reference proteome</keyword>